<sequence>MNQNHIEQIELNLRAKALNERKAALDELAEFPSEVAVPILQKLANEKDVALCRLAVMGLGNYRTEASFLALQEILEHNQDPNVLSEAANSLFEFGDVTIPLLQGLFMQSDNWLVRQTVISLLMETKEDEILLAVAVESLKDETQSVKEAGIVALGQLLKSCLKNQALALLTELAQDSYWRNRWQTAIALSGTQDPQAKLLIAKLQQDENFRVVAAALETASAQS</sequence>
<dbReference type="EMBL" id="JADEXS010000095">
    <property type="protein sequence ID" value="MBE9022656.1"/>
    <property type="molecule type" value="Genomic_DNA"/>
</dbReference>
<name>A0A8J6ZP16_DESMC</name>
<dbReference type="RefSeq" id="WP_190881843.1">
    <property type="nucleotide sequence ID" value="NZ_JADEXS020000001.1"/>
</dbReference>
<dbReference type="Gene3D" id="1.25.10.10">
    <property type="entry name" value="Leucine-rich Repeat Variant"/>
    <property type="match status" value="2"/>
</dbReference>
<keyword evidence="6" id="KW-1185">Reference proteome</keyword>
<organism evidence="5 6">
    <name type="scientific">Desmonostoc muscorum LEGE 12446</name>
    <dbReference type="NCBI Taxonomy" id="1828758"/>
    <lineage>
        <taxon>Bacteria</taxon>
        <taxon>Bacillati</taxon>
        <taxon>Cyanobacteriota</taxon>
        <taxon>Cyanophyceae</taxon>
        <taxon>Nostocales</taxon>
        <taxon>Nostocaceae</taxon>
        <taxon>Desmonostoc</taxon>
    </lineage>
</organism>
<proteinExistence type="inferred from homology"/>
<comment type="similarity">
    <text evidence="1">Belongs to the CpcE/RpcE/PecE family.</text>
</comment>
<accession>A0A8J6ZP16</accession>
<dbReference type="Pfam" id="PF13646">
    <property type="entry name" value="HEAT_2"/>
    <property type="match status" value="2"/>
</dbReference>
<keyword evidence="4" id="KW-0456">Lyase</keyword>
<evidence type="ECO:0000256" key="4">
    <source>
        <dbReference type="ARBA" id="ARBA00023239"/>
    </source>
</evidence>
<dbReference type="AlphaFoldDB" id="A0A8J6ZP16"/>
<dbReference type="GO" id="GO:0016829">
    <property type="term" value="F:lyase activity"/>
    <property type="evidence" value="ECO:0007669"/>
    <property type="project" value="UniProtKB-KW"/>
</dbReference>
<evidence type="ECO:0000256" key="1">
    <source>
        <dbReference type="ARBA" id="ARBA00009299"/>
    </source>
</evidence>
<comment type="caution">
    <text evidence="5">The sequence shown here is derived from an EMBL/GenBank/DDBJ whole genome shotgun (WGS) entry which is preliminary data.</text>
</comment>
<keyword evidence="3" id="KW-0605">Phycobilisome</keyword>
<evidence type="ECO:0000313" key="5">
    <source>
        <dbReference type="EMBL" id="MBE9022656.1"/>
    </source>
</evidence>
<dbReference type="InterPro" id="IPR011989">
    <property type="entry name" value="ARM-like"/>
</dbReference>
<gene>
    <name evidence="5" type="ORF">IQ276_09505</name>
</gene>
<dbReference type="InterPro" id="IPR016024">
    <property type="entry name" value="ARM-type_fold"/>
</dbReference>
<evidence type="ECO:0000313" key="6">
    <source>
        <dbReference type="Proteomes" id="UP000622533"/>
    </source>
</evidence>
<keyword evidence="2" id="KW-0042">Antenna complex</keyword>
<evidence type="ECO:0000256" key="2">
    <source>
        <dbReference type="ARBA" id="ARBA00022549"/>
    </source>
</evidence>
<dbReference type="Proteomes" id="UP000622533">
    <property type="component" value="Unassembled WGS sequence"/>
</dbReference>
<dbReference type="GO" id="GO:0030089">
    <property type="term" value="C:phycobilisome"/>
    <property type="evidence" value="ECO:0007669"/>
    <property type="project" value="UniProtKB-KW"/>
</dbReference>
<reference evidence="5" key="1">
    <citation type="submission" date="2020-10" db="EMBL/GenBank/DDBJ databases">
        <authorList>
            <person name="Castelo-Branco R."/>
            <person name="Eusebio N."/>
            <person name="Adriana R."/>
            <person name="Vieira A."/>
            <person name="Brugerolle De Fraissinette N."/>
            <person name="Rezende De Castro R."/>
            <person name="Schneider M.P."/>
            <person name="Vasconcelos V."/>
            <person name="Leao P.N."/>
        </authorList>
    </citation>
    <scope>NUCLEOTIDE SEQUENCE</scope>
    <source>
        <strain evidence="5">LEGE 12446</strain>
    </source>
</reference>
<evidence type="ECO:0000256" key="3">
    <source>
        <dbReference type="ARBA" id="ARBA00022738"/>
    </source>
</evidence>
<protein>
    <submittedName>
        <fullName evidence="5">HEAT repeat domain-containing protein</fullName>
    </submittedName>
</protein>
<dbReference type="SUPFAM" id="SSF48371">
    <property type="entry name" value="ARM repeat"/>
    <property type="match status" value="1"/>
</dbReference>